<proteinExistence type="predicted"/>
<gene>
    <name evidence="1" type="ORF">UFOVP649_40</name>
</gene>
<dbReference type="EMBL" id="LR796624">
    <property type="protein sequence ID" value="CAB4154899.1"/>
    <property type="molecule type" value="Genomic_DNA"/>
</dbReference>
<reference evidence="1" key="1">
    <citation type="submission" date="2020-04" db="EMBL/GenBank/DDBJ databases">
        <authorList>
            <person name="Chiriac C."/>
            <person name="Salcher M."/>
            <person name="Ghai R."/>
            <person name="Kavagutti S V."/>
        </authorList>
    </citation>
    <scope>NUCLEOTIDE SEQUENCE</scope>
</reference>
<name>A0A6J5N735_9CAUD</name>
<sequence>MAPSPNYNDPLEEFVTVTSVWHFRVMAKRYAAAARKEVLPLLSPSKTLYYKPPRGAVYNGYQAECLDTCVTIASLPSSSPYPDW</sequence>
<evidence type="ECO:0000313" key="1">
    <source>
        <dbReference type="EMBL" id="CAB4154899.1"/>
    </source>
</evidence>
<accession>A0A6J5N735</accession>
<organism evidence="1">
    <name type="scientific">uncultured Caudovirales phage</name>
    <dbReference type="NCBI Taxonomy" id="2100421"/>
    <lineage>
        <taxon>Viruses</taxon>
        <taxon>Duplodnaviria</taxon>
        <taxon>Heunggongvirae</taxon>
        <taxon>Uroviricota</taxon>
        <taxon>Caudoviricetes</taxon>
        <taxon>Peduoviridae</taxon>
        <taxon>Maltschvirus</taxon>
        <taxon>Maltschvirus maltsch</taxon>
    </lineage>
</organism>
<protein>
    <submittedName>
        <fullName evidence="1">Uncharacterized protein</fullName>
    </submittedName>
</protein>